<reference evidence="1" key="1">
    <citation type="submission" date="2020-04" db="EMBL/GenBank/DDBJ databases">
        <authorList>
            <person name="Alioto T."/>
            <person name="Alioto T."/>
            <person name="Gomez Garrido J."/>
        </authorList>
    </citation>
    <scope>NUCLEOTIDE SEQUENCE</scope>
    <source>
        <strain evidence="1">A484AB</strain>
    </source>
</reference>
<organism evidence="1 2">
    <name type="scientific">Paramuricea clavata</name>
    <name type="common">Red gorgonian</name>
    <name type="synonym">Violescent sea-whip</name>
    <dbReference type="NCBI Taxonomy" id="317549"/>
    <lineage>
        <taxon>Eukaryota</taxon>
        <taxon>Metazoa</taxon>
        <taxon>Cnidaria</taxon>
        <taxon>Anthozoa</taxon>
        <taxon>Octocorallia</taxon>
        <taxon>Malacalcyonacea</taxon>
        <taxon>Plexauridae</taxon>
        <taxon>Paramuricea</taxon>
    </lineage>
</organism>
<evidence type="ECO:0000313" key="2">
    <source>
        <dbReference type="Proteomes" id="UP001152795"/>
    </source>
</evidence>
<proteinExistence type="predicted"/>
<comment type="caution">
    <text evidence="1">The sequence shown here is derived from an EMBL/GenBank/DDBJ whole genome shotgun (WGS) entry which is preliminary data.</text>
</comment>
<dbReference type="Proteomes" id="UP001152795">
    <property type="component" value="Unassembled WGS sequence"/>
</dbReference>
<name>A0A6S7HL47_PARCT</name>
<accession>A0A6S7HL47</accession>
<protein>
    <submittedName>
        <fullName evidence="1">Uncharacterized protein</fullName>
    </submittedName>
</protein>
<dbReference type="AlphaFoldDB" id="A0A6S7HL47"/>
<dbReference type="EMBL" id="CACRXK020002663">
    <property type="protein sequence ID" value="CAB3995427.1"/>
    <property type="molecule type" value="Genomic_DNA"/>
</dbReference>
<evidence type="ECO:0000313" key="1">
    <source>
        <dbReference type="EMBL" id="CAB3995427.1"/>
    </source>
</evidence>
<keyword evidence="2" id="KW-1185">Reference proteome</keyword>
<gene>
    <name evidence="1" type="ORF">PACLA_8A035053</name>
</gene>
<sequence length="183" mass="21049">MCYTLLVEIDRHKEKLADLCLNEQALSEKQRRLEPKTFTGFSKRKERIRQMTPSTLCPDNSEKLCSDMPVRSAQRRCKETLDPSEIIHRNSEGNKAALDGLWVMLANKCSEQQLHSYVEASPKMQKIIPMVVKTQTKGYEESHDNLIAVYEHEQLIATEKSLQDADIHYRLTQSDGLAELKSK</sequence>